<protein>
    <submittedName>
        <fullName evidence="2">Uncharacterized protein</fullName>
    </submittedName>
</protein>
<proteinExistence type="predicted"/>
<name>A0A7K0FXM2_9SPHI</name>
<evidence type="ECO:0000313" key="2">
    <source>
        <dbReference type="EMBL" id="MRX76363.1"/>
    </source>
</evidence>
<feature type="signal peptide" evidence="1">
    <location>
        <begin position="1"/>
        <end position="21"/>
    </location>
</feature>
<keyword evidence="1" id="KW-0732">Signal</keyword>
<gene>
    <name evidence="2" type="ORF">GJU39_09705</name>
</gene>
<reference evidence="2 3" key="1">
    <citation type="submission" date="2019-11" db="EMBL/GenBank/DDBJ databases">
        <title>Pedobacter petrophilus genome.</title>
        <authorList>
            <person name="Feldbauer M.J."/>
            <person name="Newman J.D."/>
        </authorList>
    </citation>
    <scope>NUCLEOTIDE SEQUENCE [LARGE SCALE GENOMIC DNA]</scope>
    <source>
        <strain evidence="2 3">LMG 29686</strain>
    </source>
</reference>
<organism evidence="2 3">
    <name type="scientific">Pedobacter petrophilus</name>
    <dbReference type="NCBI Taxonomy" id="1908241"/>
    <lineage>
        <taxon>Bacteria</taxon>
        <taxon>Pseudomonadati</taxon>
        <taxon>Bacteroidota</taxon>
        <taxon>Sphingobacteriia</taxon>
        <taxon>Sphingobacteriales</taxon>
        <taxon>Sphingobacteriaceae</taxon>
        <taxon>Pedobacter</taxon>
    </lineage>
</organism>
<dbReference type="RefSeq" id="WP_154280596.1">
    <property type="nucleotide sequence ID" value="NZ_JBHUJQ010000001.1"/>
</dbReference>
<dbReference type="Proteomes" id="UP000487757">
    <property type="component" value="Unassembled WGS sequence"/>
</dbReference>
<comment type="caution">
    <text evidence="2">The sequence shown here is derived from an EMBL/GenBank/DDBJ whole genome shotgun (WGS) entry which is preliminary data.</text>
</comment>
<evidence type="ECO:0000256" key="1">
    <source>
        <dbReference type="SAM" id="SignalP"/>
    </source>
</evidence>
<accession>A0A7K0FXM2</accession>
<dbReference type="OrthoDB" id="1329029at2"/>
<evidence type="ECO:0000313" key="3">
    <source>
        <dbReference type="Proteomes" id="UP000487757"/>
    </source>
</evidence>
<sequence>MKTILKLTLIFIILIINNSKAQNVKKTNSSEITPNVTTSDRSSKDELYIGKKFYSDDELNTYTFITSKKINDEDSLTYSIYKKNGTERYSFSIEKLVSNEDKELYQILDLFLFTHYKPENHRVKILDTTNGYSVLLVKKMKF</sequence>
<feature type="chain" id="PRO_5029814701" evidence="1">
    <location>
        <begin position="22"/>
        <end position="142"/>
    </location>
</feature>
<keyword evidence="3" id="KW-1185">Reference proteome</keyword>
<dbReference type="AlphaFoldDB" id="A0A7K0FXM2"/>
<dbReference type="EMBL" id="WKKH01000012">
    <property type="protein sequence ID" value="MRX76363.1"/>
    <property type="molecule type" value="Genomic_DNA"/>
</dbReference>